<evidence type="ECO:0000256" key="3">
    <source>
        <dbReference type="ARBA" id="ARBA00022989"/>
    </source>
</evidence>
<feature type="transmembrane region" description="Helical" evidence="5">
    <location>
        <begin position="146"/>
        <end position="163"/>
    </location>
</feature>
<evidence type="ECO:0000256" key="5">
    <source>
        <dbReference type="SAM" id="Phobius"/>
    </source>
</evidence>
<dbReference type="Pfam" id="PF01124">
    <property type="entry name" value="MAPEG"/>
    <property type="match status" value="1"/>
</dbReference>
<evidence type="ECO:0000313" key="6">
    <source>
        <dbReference type="EMBL" id="OQE40022.1"/>
    </source>
</evidence>
<proteinExistence type="predicted"/>
<accession>A0A1V6UNM0</accession>
<comment type="subcellular location">
    <subcellularLocation>
        <location evidence="1">Membrane</location>
    </subcellularLocation>
</comment>
<dbReference type="InterPro" id="IPR001129">
    <property type="entry name" value="Membr-assoc_MAPEG"/>
</dbReference>
<dbReference type="AlphaFoldDB" id="A0A1V6UNM0"/>
<evidence type="ECO:0000256" key="2">
    <source>
        <dbReference type="ARBA" id="ARBA00022692"/>
    </source>
</evidence>
<gene>
    <name evidence="6" type="ORF">PENCOP_c006G04241</name>
</gene>
<organism evidence="6 7">
    <name type="scientific">Penicillium coprophilum</name>
    <dbReference type="NCBI Taxonomy" id="36646"/>
    <lineage>
        <taxon>Eukaryota</taxon>
        <taxon>Fungi</taxon>
        <taxon>Dikarya</taxon>
        <taxon>Ascomycota</taxon>
        <taxon>Pezizomycotina</taxon>
        <taxon>Eurotiomycetes</taxon>
        <taxon>Eurotiomycetidae</taxon>
        <taxon>Eurotiales</taxon>
        <taxon>Aspergillaceae</taxon>
        <taxon>Penicillium</taxon>
    </lineage>
</organism>
<evidence type="ECO:0000313" key="7">
    <source>
        <dbReference type="Proteomes" id="UP000191500"/>
    </source>
</evidence>
<keyword evidence="7" id="KW-1185">Reference proteome</keyword>
<reference evidence="7" key="1">
    <citation type="journal article" date="2017" name="Nat. Microbiol.">
        <title>Global analysis of biosynthetic gene clusters reveals vast potential of secondary metabolite production in Penicillium species.</title>
        <authorList>
            <person name="Nielsen J.C."/>
            <person name="Grijseels S."/>
            <person name="Prigent S."/>
            <person name="Ji B."/>
            <person name="Dainat J."/>
            <person name="Nielsen K.F."/>
            <person name="Frisvad J.C."/>
            <person name="Workman M."/>
            <person name="Nielsen J."/>
        </authorList>
    </citation>
    <scope>NUCLEOTIDE SEQUENCE [LARGE SCALE GENOMIC DNA]</scope>
    <source>
        <strain evidence="7">IBT 31321</strain>
    </source>
</reference>
<keyword evidence="2 5" id="KW-0812">Transmembrane</keyword>
<evidence type="ECO:0000256" key="1">
    <source>
        <dbReference type="ARBA" id="ARBA00004370"/>
    </source>
</evidence>
<feature type="transmembrane region" description="Helical" evidence="5">
    <location>
        <begin position="17"/>
        <end position="37"/>
    </location>
</feature>
<dbReference type="Proteomes" id="UP000191500">
    <property type="component" value="Unassembled WGS sequence"/>
</dbReference>
<keyword evidence="4 5" id="KW-0472">Membrane</keyword>
<dbReference type="InterPro" id="IPR023352">
    <property type="entry name" value="MAPEG-like_dom_sf"/>
</dbReference>
<dbReference type="PANTHER" id="PTHR35371">
    <property type="entry name" value="INNER MEMBRANE PROTEIN"/>
    <property type="match status" value="1"/>
</dbReference>
<dbReference type="SUPFAM" id="SSF161084">
    <property type="entry name" value="MAPEG domain-like"/>
    <property type="match status" value="1"/>
</dbReference>
<dbReference type="GO" id="GO:0016020">
    <property type="term" value="C:membrane"/>
    <property type="evidence" value="ECO:0007669"/>
    <property type="project" value="UniProtKB-SubCell"/>
</dbReference>
<evidence type="ECO:0000256" key="4">
    <source>
        <dbReference type="ARBA" id="ARBA00023136"/>
    </source>
</evidence>
<dbReference type="EMBL" id="MDDG01000006">
    <property type="protein sequence ID" value="OQE40022.1"/>
    <property type="molecule type" value="Genomic_DNA"/>
</dbReference>
<keyword evidence="3 5" id="KW-1133">Transmembrane helix</keyword>
<protein>
    <submittedName>
        <fullName evidence="6">Uncharacterized protein</fullName>
    </submittedName>
</protein>
<dbReference type="PANTHER" id="PTHR35371:SF1">
    <property type="entry name" value="BLR7753 PROTEIN"/>
    <property type="match status" value="1"/>
</dbReference>
<comment type="caution">
    <text evidence="6">The sequence shown here is derived from an EMBL/GenBank/DDBJ whole genome shotgun (WGS) entry which is preliminary data.</text>
</comment>
<dbReference type="Gene3D" id="1.20.120.550">
    <property type="entry name" value="Membrane associated eicosanoid/glutathione metabolism-like domain"/>
    <property type="match status" value="1"/>
</dbReference>
<feature type="transmembrane region" description="Helical" evidence="5">
    <location>
        <begin position="122"/>
        <end position="140"/>
    </location>
</feature>
<sequence length="195" mass="21027">MSNGISWFWASRNNPSGIFLAATGPLYIAFAPVAATITKPGSTVQKLIETVVDYTVGSDVVSSRAIPALAVLYAFWTFAGSGSLSVAGQAMSRSHGLDNDHPRKHRVNMDGLPLRLMSAHHSLIEIFPLFATGACLAQVLDPSNQQILNLLGLHVLLKVLVFYPSYVVGFAPTRTLSHVLSVSAIIRVFWLLAKP</sequence>
<name>A0A1V6UNM0_9EURO</name>